<dbReference type="Proteomes" id="UP001501638">
    <property type="component" value="Unassembled WGS sequence"/>
</dbReference>
<keyword evidence="1" id="KW-0472">Membrane</keyword>
<name>A0ABN3JS71_9ACTN</name>
<feature type="transmembrane region" description="Helical" evidence="1">
    <location>
        <begin position="53"/>
        <end position="74"/>
    </location>
</feature>
<reference evidence="2 3" key="1">
    <citation type="journal article" date="2019" name="Int. J. Syst. Evol. Microbiol.">
        <title>The Global Catalogue of Microorganisms (GCM) 10K type strain sequencing project: providing services to taxonomists for standard genome sequencing and annotation.</title>
        <authorList>
            <consortium name="The Broad Institute Genomics Platform"/>
            <consortium name="The Broad Institute Genome Sequencing Center for Infectious Disease"/>
            <person name="Wu L."/>
            <person name="Ma J."/>
        </authorList>
    </citation>
    <scope>NUCLEOTIDE SEQUENCE [LARGE SCALE GENOMIC DNA]</scope>
    <source>
        <strain evidence="2 3">JCM 6305</strain>
    </source>
</reference>
<evidence type="ECO:0000313" key="3">
    <source>
        <dbReference type="Proteomes" id="UP001501638"/>
    </source>
</evidence>
<keyword evidence="1" id="KW-0812">Transmembrane</keyword>
<accession>A0ABN3JS71</accession>
<feature type="transmembrane region" description="Helical" evidence="1">
    <location>
        <begin position="27"/>
        <end position="47"/>
    </location>
</feature>
<protein>
    <submittedName>
        <fullName evidence="2">Uncharacterized protein</fullName>
    </submittedName>
</protein>
<comment type="caution">
    <text evidence="2">The sequence shown here is derived from an EMBL/GenBank/DDBJ whole genome shotgun (WGS) entry which is preliminary data.</text>
</comment>
<proteinExistence type="predicted"/>
<evidence type="ECO:0000313" key="2">
    <source>
        <dbReference type="EMBL" id="GAA2438895.1"/>
    </source>
</evidence>
<keyword evidence="3" id="KW-1185">Reference proteome</keyword>
<sequence>MPRKSPGAGPGDGPRRRGRVELLRTDLVVAFAAYVLGLLAAGLALGGDRARDVAVGNLAGVGLAVVAVAVLMLLRRRGP</sequence>
<organism evidence="2 3">
    <name type="scientific">Streptomyces macrosporus</name>
    <dbReference type="NCBI Taxonomy" id="44032"/>
    <lineage>
        <taxon>Bacteria</taxon>
        <taxon>Bacillati</taxon>
        <taxon>Actinomycetota</taxon>
        <taxon>Actinomycetes</taxon>
        <taxon>Kitasatosporales</taxon>
        <taxon>Streptomycetaceae</taxon>
        <taxon>Streptomyces</taxon>
    </lineage>
</organism>
<dbReference type="EMBL" id="BAAASZ010000017">
    <property type="protein sequence ID" value="GAA2438895.1"/>
    <property type="molecule type" value="Genomic_DNA"/>
</dbReference>
<evidence type="ECO:0000256" key="1">
    <source>
        <dbReference type="SAM" id="Phobius"/>
    </source>
</evidence>
<keyword evidence="1" id="KW-1133">Transmembrane helix</keyword>
<gene>
    <name evidence="2" type="ORF">GCM10010405_22850</name>
</gene>